<comment type="caution">
    <text evidence="1">The sequence shown here is derived from an EMBL/GenBank/DDBJ whole genome shotgun (WGS) entry which is preliminary data.</text>
</comment>
<accession>A0AAV7QN73</accession>
<dbReference type="AlphaFoldDB" id="A0AAV7QN73"/>
<reference evidence="1" key="1">
    <citation type="journal article" date="2022" name="bioRxiv">
        <title>Sequencing and chromosome-scale assembly of the giantPleurodeles waltlgenome.</title>
        <authorList>
            <person name="Brown T."/>
            <person name="Elewa A."/>
            <person name="Iarovenko S."/>
            <person name="Subramanian E."/>
            <person name="Araus A.J."/>
            <person name="Petzold A."/>
            <person name="Susuki M."/>
            <person name="Suzuki K.-i.T."/>
            <person name="Hayashi T."/>
            <person name="Toyoda A."/>
            <person name="Oliveira C."/>
            <person name="Osipova E."/>
            <person name="Leigh N.D."/>
            <person name="Simon A."/>
            <person name="Yun M.H."/>
        </authorList>
    </citation>
    <scope>NUCLEOTIDE SEQUENCE</scope>
    <source>
        <strain evidence="1">20211129_DDA</strain>
        <tissue evidence="1">Liver</tissue>
    </source>
</reference>
<organism evidence="1 2">
    <name type="scientific">Pleurodeles waltl</name>
    <name type="common">Iberian ribbed newt</name>
    <dbReference type="NCBI Taxonomy" id="8319"/>
    <lineage>
        <taxon>Eukaryota</taxon>
        <taxon>Metazoa</taxon>
        <taxon>Chordata</taxon>
        <taxon>Craniata</taxon>
        <taxon>Vertebrata</taxon>
        <taxon>Euteleostomi</taxon>
        <taxon>Amphibia</taxon>
        <taxon>Batrachia</taxon>
        <taxon>Caudata</taxon>
        <taxon>Salamandroidea</taxon>
        <taxon>Salamandridae</taxon>
        <taxon>Pleurodelinae</taxon>
        <taxon>Pleurodeles</taxon>
    </lineage>
</organism>
<dbReference type="EMBL" id="JANPWB010000010">
    <property type="protein sequence ID" value="KAJ1140917.1"/>
    <property type="molecule type" value="Genomic_DNA"/>
</dbReference>
<protein>
    <submittedName>
        <fullName evidence="1">Uncharacterized protein</fullName>
    </submittedName>
</protein>
<sequence>MEVVLDGGMPEATTENAYGLRETLKHRASKGPFQFLAEPTHMHQGSVETAAGKHNCTVISDRATAYSFNVLLDLIAVAWLPALSTAANLYFWEIKWGGGMCLPVGDEAWMRRTRAFTAREHAGKA</sequence>
<evidence type="ECO:0000313" key="1">
    <source>
        <dbReference type="EMBL" id="KAJ1140917.1"/>
    </source>
</evidence>
<evidence type="ECO:0000313" key="2">
    <source>
        <dbReference type="Proteomes" id="UP001066276"/>
    </source>
</evidence>
<proteinExistence type="predicted"/>
<name>A0AAV7QN73_PLEWA</name>
<dbReference type="Proteomes" id="UP001066276">
    <property type="component" value="Chromosome 6"/>
</dbReference>
<keyword evidence="2" id="KW-1185">Reference proteome</keyword>
<gene>
    <name evidence="1" type="ORF">NDU88_007254</name>
</gene>